<dbReference type="SMART" id="SM00028">
    <property type="entry name" value="TPR"/>
    <property type="match status" value="5"/>
</dbReference>
<dbReference type="EMBL" id="HG805849">
    <property type="protein sequence ID" value="CDW53329.1"/>
    <property type="molecule type" value="Genomic_DNA"/>
</dbReference>
<dbReference type="InterPro" id="IPR052386">
    <property type="entry name" value="GPSM"/>
</dbReference>
<evidence type="ECO:0000256" key="5">
    <source>
        <dbReference type="ARBA" id="ARBA00022490"/>
    </source>
</evidence>
<evidence type="ECO:0000313" key="11">
    <source>
        <dbReference type="EMBL" id="CDW53329.1"/>
    </source>
</evidence>
<keyword evidence="7" id="KW-0677">Repeat</keyword>
<dbReference type="PROSITE" id="PS50877">
    <property type="entry name" value="GOLOCO"/>
    <property type="match status" value="3"/>
</dbReference>
<dbReference type="STRING" id="36087.A0A077Z024"/>
<dbReference type="GO" id="GO:0005886">
    <property type="term" value="C:plasma membrane"/>
    <property type="evidence" value="ECO:0007669"/>
    <property type="project" value="UniProtKB-SubCell"/>
</dbReference>
<dbReference type="Gene3D" id="1.25.40.10">
    <property type="entry name" value="Tetratricopeptide repeat domain"/>
    <property type="match status" value="3"/>
</dbReference>
<dbReference type="Proteomes" id="UP000030665">
    <property type="component" value="Unassembled WGS sequence"/>
</dbReference>
<dbReference type="OrthoDB" id="286233at2759"/>
<dbReference type="PROSITE" id="PS50005">
    <property type="entry name" value="TPR"/>
    <property type="match status" value="1"/>
</dbReference>
<dbReference type="FunFam" id="1.25.40.10:FF:000043">
    <property type="entry name" value="G-protein-signaling modulator 2 isoform X1"/>
    <property type="match status" value="1"/>
</dbReference>
<dbReference type="SMART" id="SM00390">
    <property type="entry name" value="GoLoco"/>
    <property type="match status" value="3"/>
</dbReference>
<dbReference type="GO" id="GO:0005092">
    <property type="term" value="F:GDP-dissociation inhibitor activity"/>
    <property type="evidence" value="ECO:0007669"/>
    <property type="project" value="TreeGrafter"/>
</dbReference>
<dbReference type="GO" id="GO:0001965">
    <property type="term" value="F:G-protein alpha-subunit binding"/>
    <property type="evidence" value="ECO:0007669"/>
    <property type="project" value="TreeGrafter"/>
</dbReference>
<keyword evidence="8 10" id="KW-0802">TPR repeat</keyword>
<dbReference type="Pfam" id="PF13181">
    <property type="entry name" value="TPR_8"/>
    <property type="match status" value="1"/>
</dbReference>
<evidence type="ECO:0000256" key="1">
    <source>
        <dbReference type="ARBA" id="ARBA00004236"/>
    </source>
</evidence>
<evidence type="ECO:0000256" key="3">
    <source>
        <dbReference type="ARBA" id="ARBA00006600"/>
    </source>
</evidence>
<proteinExistence type="inferred from homology"/>
<keyword evidence="9" id="KW-0472">Membrane</keyword>
<comment type="similarity">
    <text evidence="3">Belongs to the GPSM family.</text>
</comment>
<dbReference type="InterPro" id="IPR019734">
    <property type="entry name" value="TPR_rpt"/>
</dbReference>
<evidence type="ECO:0000256" key="8">
    <source>
        <dbReference type="ARBA" id="ARBA00022803"/>
    </source>
</evidence>
<evidence type="ECO:0000256" key="2">
    <source>
        <dbReference type="ARBA" id="ARBA00004496"/>
    </source>
</evidence>
<protein>
    <submittedName>
        <fullName evidence="11">G protein signaling modulator 1</fullName>
    </submittedName>
</protein>
<sequence length="594" mass="67443">MAVTMGTDDKKVLSVIYSQLGNAYYYVKNLNKALEYQRYDLMLARAVSDIDGEASASGNIGCTLKVLGRYDEALRCCQRYLELSQLHNKREHVAAAYYNLAGVYCDKAKNLNRENDSYITDYPQRVRELFQKAVQCYEMSLKISRELGNRLIEGRICGNLGNTYYLLGNFRAAIELHSQRLSMAVEYGDKYAMRRAYTNLGNASVFLGDVTSAIEYYRKAIQLAKELNAVAVEAQSYYSMGHCFTLLHDYESAMKYHLLHLNIARSLKDELGQERAAWSLSNALIHLGQPRKALHFTMLQYSLSKQLGDRNGEMVAELNFADLVRELNHDSLPDSSLDPHFKGFDEDLIACLLASLKKSAKFSNMLPSNESANDVLAYPFAPANVAEDGPALGEPRDEDAFFDHLFHLQSKRLDDQRCDPNLISTDWESRNVETNAFLQSLHENQDSDDLLNLIAGMQSRRMDDQRANLPFLPGLQEPAAEEPNCSMDGNRIAQQTEIDRSRLLPFPGLLKSEKMDERTAHTPCHMESECLEMKAPQDSEAEDQQTSVSSAECVTIPDEHFFRFLWKLQARRLEEQRAHLQLMAHSNSSEKKDV</sequence>
<evidence type="ECO:0000256" key="9">
    <source>
        <dbReference type="ARBA" id="ARBA00023136"/>
    </source>
</evidence>
<keyword evidence="12" id="KW-1185">Reference proteome</keyword>
<name>A0A077Z024_TRITR</name>
<keyword evidence="4" id="KW-1003">Cell membrane</keyword>
<dbReference type="PANTHER" id="PTHR45954">
    <property type="entry name" value="LD33695P"/>
    <property type="match status" value="1"/>
</dbReference>
<dbReference type="AlphaFoldDB" id="A0A077Z024"/>
<dbReference type="GO" id="GO:0000132">
    <property type="term" value="P:establishment of mitotic spindle orientation"/>
    <property type="evidence" value="ECO:0007669"/>
    <property type="project" value="TreeGrafter"/>
</dbReference>
<keyword evidence="5" id="KW-0963">Cytoplasm</keyword>
<dbReference type="PANTHER" id="PTHR45954:SF1">
    <property type="entry name" value="LD33695P"/>
    <property type="match status" value="1"/>
</dbReference>
<dbReference type="InterPro" id="IPR011990">
    <property type="entry name" value="TPR-like_helical_dom_sf"/>
</dbReference>
<organism evidence="11 12">
    <name type="scientific">Trichuris trichiura</name>
    <name type="common">Whipworm</name>
    <name type="synonym">Trichocephalus trichiurus</name>
    <dbReference type="NCBI Taxonomy" id="36087"/>
    <lineage>
        <taxon>Eukaryota</taxon>
        <taxon>Metazoa</taxon>
        <taxon>Ecdysozoa</taxon>
        <taxon>Nematoda</taxon>
        <taxon>Enoplea</taxon>
        <taxon>Dorylaimia</taxon>
        <taxon>Trichinellida</taxon>
        <taxon>Trichuridae</taxon>
        <taxon>Trichuris</taxon>
    </lineage>
</organism>
<reference evidence="11" key="2">
    <citation type="submission" date="2014-03" db="EMBL/GenBank/DDBJ databases">
        <title>The whipworm genome and dual-species transcriptomics of an intimate host-pathogen interaction.</title>
        <authorList>
            <person name="Foth B.J."/>
            <person name="Tsai I.J."/>
            <person name="Reid A.J."/>
            <person name="Bancroft A.J."/>
            <person name="Nichol S."/>
            <person name="Tracey A."/>
            <person name="Holroyd N."/>
            <person name="Cotton J.A."/>
            <person name="Stanley E.J."/>
            <person name="Zarowiecki M."/>
            <person name="Liu J.Z."/>
            <person name="Huckvale T."/>
            <person name="Cooper P.J."/>
            <person name="Grencis R.K."/>
            <person name="Berriman M."/>
        </authorList>
    </citation>
    <scope>NUCLEOTIDE SEQUENCE [LARGE SCALE GENOMIC DNA]</scope>
</reference>
<evidence type="ECO:0000256" key="4">
    <source>
        <dbReference type="ARBA" id="ARBA00022475"/>
    </source>
</evidence>
<evidence type="ECO:0000256" key="10">
    <source>
        <dbReference type="PROSITE-ProRule" id="PRU00339"/>
    </source>
</evidence>
<evidence type="ECO:0000256" key="7">
    <source>
        <dbReference type="ARBA" id="ARBA00022737"/>
    </source>
</evidence>
<dbReference type="SUPFAM" id="SSF48452">
    <property type="entry name" value="TPR-like"/>
    <property type="match status" value="2"/>
</dbReference>
<dbReference type="Pfam" id="PF02188">
    <property type="entry name" value="GoLoco"/>
    <property type="match status" value="2"/>
</dbReference>
<feature type="repeat" description="TPR" evidence="10">
    <location>
        <begin position="194"/>
        <end position="227"/>
    </location>
</feature>
<keyword evidence="6" id="KW-0597">Phosphoprotein</keyword>
<reference evidence="11" key="1">
    <citation type="submission" date="2014-01" db="EMBL/GenBank/DDBJ databases">
        <authorList>
            <person name="Aslett M."/>
        </authorList>
    </citation>
    <scope>NUCLEOTIDE SEQUENCE</scope>
</reference>
<dbReference type="GO" id="GO:0005938">
    <property type="term" value="C:cell cortex"/>
    <property type="evidence" value="ECO:0007669"/>
    <property type="project" value="TreeGrafter"/>
</dbReference>
<comment type="subcellular location">
    <subcellularLocation>
        <location evidence="1">Cell membrane</location>
    </subcellularLocation>
    <subcellularLocation>
        <location evidence="2">Cytoplasm</location>
    </subcellularLocation>
</comment>
<accession>A0A077Z024</accession>
<evidence type="ECO:0000256" key="6">
    <source>
        <dbReference type="ARBA" id="ARBA00022553"/>
    </source>
</evidence>
<evidence type="ECO:0000313" key="12">
    <source>
        <dbReference type="Proteomes" id="UP000030665"/>
    </source>
</evidence>
<dbReference type="InterPro" id="IPR003109">
    <property type="entry name" value="GoLoco_motif"/>
</dbReference>
<gene>
    <name evidence="11" type="ORF">TTRE_0000159301</name>
</gene>
<dbReference type="Pfam" id="PF13424">
    <property type="entry name" value="TPR_12"/>
    <property type="match status" value="2"/>
</dbReference>